<comment type="similarity">
    <text evidence="1">Belongs to the PI3/PI4-kinase family. TRA1 subfamily.</text>
</comment>
<dbReference type="CDD" id="cd05163">
    <property type="entry name" value="PIKK_TRRAP"/>
    <property type="match status" value="1"/>
</dbReference>
<dbReference type="PROSITE" id="PS50290">
    <property type="entry name" value="PI3_4_KINASE_3"/>
    <property type="match status" value="1"/>
</dbReference>
<dbReference type="InterPro" id="IPR036940">
    <property type="entry name" value="PI3/4_kinase_cat_sf"/>
</dbReference>
<evidence type="ECO:0000313" key="6">
    <source>
        <dbReference type="EMBL" id="GJE84852.1"/>
    </source>
</evidence>
<organism evidence="6 7">
    <name type="scientific">Phanerochaete sordida</name>
    <dbReference type="NCBI Taxonomy" id="48140"/>
    <lineage>
        <taxon>Eukaryota</taxon>
        <taxon>Fungi</taxon>
        <taxon>Dikarya</taxon>
        <taxon>Basidiomycota</taxon>
        <taxon>Agaricomycotina</taxon>
        <taxon>Agaricomycetes</taxon>
        <taxon>Polyporales</taxon>
        <taxon>Phanerochaetaceae</taxon>
        <taxon>Phanerochaete</taxon>
    </lineage>
</organism>
<protein>
    <submittedName>
        <fullName evidence="6">Phosphatidylinositol kinase family protein</fullName>
    </submittedName>
</protein>
<sequence length="3609" mass="410098">MSTPTSSDLELRASRIADPGIDLQTKHTVACELRDMIDGVKDADTPKAVHTVINVVVDRLKNTEPSNQKDSTEYAFRRVLVEILHRIPLPETVRPQAPHLCAGLLHVIATDYEDNAITACKALVDVVRNYRPLTDELTAQFFTILHTVFRNVPALVQETLSEESPAYDDTLPLYPSTRSFKVFAELATAVVILTQAHRNVVVPIIQQNLSLHLEAIMVQSPAQRKAREDYEAMGSYWSGVAPTVKNLTAYTDLIVAQVKMVSFLMYFLRSAATPEQPADNELEQIILATLRLLQDCPTTAIAPRKDLMIVFRYLVSTQQRRVLLPQIDKLLEEQVLMGTSLASQELVRANALGCIADLLHHLRAELTPSQLTRACTSFLRHLHNPYLSNSIHMVSARMIFNMIDVVVQKDSPQGATKLLSLLLEGCVNKLDSMSQVIREVLPKLERARRPENKEKGPENKDAKDGKETKVDGSGDEKTDEKAEEKPDEKSEDKAEDKAEEKEESKVVGKSEEKSQADKEVDITSIEKIRPIASATYAVEKPEELVIEYKSLCRHMQAATRALLGGLKKCDAPVPDGVLISRLFEASINCMPLYDNDQRDAVDAMEQLGHTFFEVDLHVFQEVWTSKIEFINAAVERRPYLMQIANLYFQRESHSPTLVAIILRFCMSRLEMLGEMKDQQAAIAIKWFKTVFIAVTMHPKLNEPILAAHVGDLIMDCFPLAAKTSKPTHYFHLLRALFRAIGGGGGRFELLYDQVLPLLPEMLECLQHQLQNSDGFTRDMIVELCLTVPLRLTHLLPHLQYLMQPLALALRGNPELASQGLRTLELCIDNLTPEFLDPTLNLVLRDLMEALHSHLRPLPANHHHAHTTIRLLGKLGGRNRRLLEKDPVIRYNTQPETAVVRFSLTGMPGTVEIMPTLQLAYWTLRGGKTTLYYRSHAYTYIDAVVKLLLNEGVKGREREEAFVKCLEALFEALHLTETSDAAESLIREIAKYIFSIEVRRTIPRDIATRRLAGPLYTCLLDAIAYGLVREEPEQSKKAQAFVESLMKDLMSLAETQETALRPAVNHFAGRFTALGLEETWHAKSAGIRGIKFMAQLPGLGVRWATERIIEIVRTLLHVLKDMPYELPEPVKETNEILELVVRVCYNETLNVPEPSPTSANVVKALTGIFFAEVSGQNAVVRNTAHHCIDLLSELTGVPVPDLLMEHRDRMLSAIYTKPLRALPFPAQVGMVEGIRYCLSLDPPLPILNEELLRLLHEALALADAEDTHLQTGHGPRQPQTIVARQSNIEMTKLRVACIKLLTASMPLTDFFAKQQQTRQRVTSVYFKSLYSPTKEVKDVAHEGLRMVLMHQARLPKDLLQTGLRPILMNLADAKRLNPPGLEALARLLELLTHYFKVEIGTKLLDHYRAIADPQMLQQSSRLPLSENEGIQKLVRLANIFHLLPSAANQFLENLVNAIVQTEAQMHFSGQSPFSEPLAKYLDRYPVEAVNFFSKYLQFPRHVRTLRSILQAQLAPNLLRELLSRMPQLVSDCFDKSHDMPTLVMSGLLLVLDVAELVPEFLSKNYFVVDRLLDLWHREPNSFDGSGVASLSDSYHRSTQLLNIFKVALTQSRRIDLLFEIPAIFSRNLPVDPIHISQFLYTHVAANPSLTFRRNVLGRFLLWFEDPAYSWTHKTYALRFIVIPTLVAHAVSPSKAGLLDSDIIQWLEAHIWLPMSTKEETKFDSADDIFRIELLHFTTVMVQYYPDYALEAQKTIIKCAWKYITSEDAIVKHTAYLLAARFFEAWTVPPKFFQMVWTGLLSRPQVEGKALVRQALDILALVLQRVSPTESGYPDWAKTTRRLLAEESGGWSQVGLIYQLMARQSDLFYPVRALFVPHVVNNMHKLGLSQTSSVESRLLSIEVLNVIFEWEQKATNEMHVDGDSGEQPWITPLSFRESMVSYLVRLATTLTDKQSLALVVPKAMTLLRLVVGPGGWSDVTVKLGYFSRILQQPEFTADNVIVTATNTSKVLQIVASGKPDSWFTENATILAKLVRTGIMHDEVSMQDALHPIVERLLRLFPLLKEDDEQLTELSEWYSWIHMMIGESLRNGTNVRGALLLLKSAVASTPDRIQPYAGPLTKLLAIKTKDHYTPSQAPPHVQESTVRLILLMIEIAKTAIAFLGDSRRTLLTCLGNLVTKSKNMALCRYILDTGREWALNPRETVPSMKEKASLLQAMASFENRERGDGLMQNYLDLLFEIYTEPSLRRSDLTTKLEQQFLLGCRATDTTTREKFIDLLDASIPRSLYARLTYIFGVQNWEAIADRNWIYLALHLLLGSVESDSLIIPDRKTALDAGPLPSAFSIARSASIVRPIQRLMFLDPWRAHEAWVSLFPSAWACLSRREQVDLTHHIISLLSKEYHIAQAELRPNVILTLLVGIYRCTPPITLPPHLVKYLAKTFAAWHVSMHILESSLDYVRDDEVVVRDTVYDALAEVYAELAEDDLFYGLWRRRSLYPDTNTALAFEQSGMWEQAATMYEAAQGKSRSGVVPFSEPEYCLWEDHWILSAEKLQHWDTLQELARGEGNAELQLESAWRIRDWYEQKDSIEELIKELPDVATPRRLVFEAFMSLLKNPGAVDKNIEFTSKLENAMQLALRKWVSLPFHLAPSHIPLLQHFQQFVELQEAVQIFGSLSATNAGNLEKRSSDLKLVLQAWRERLPNTCDDISIWSDLVAWRQNVFNAINKTYIPLINATNQAGAATGTTNTYGYRGYHETAWIINRFAHVARKHGLLDVCVTSLNKIYTLPNIEISEAFLKLREQARCHYQKPGELSQGLEVINNTNLMYFSQPQKAEFYMLKGRFYERLERYPEAENAFNQAVQLDMHQAKAWAAWGKYCDRIFTSRNDMAAAGNAVNCYLQAAGLFKSRRARPLLTRVLWLLSLDDQTLAISKSFDQYKGEASWWYWITLIPQLCLSLSHREVKQARYILLNIAKLYPQALFFQLRTTREEMIQMKRQAAAYAQMRANSAQAQQSTPTPRPADADQQQAGQEAQGQGTDDPAQQATRPASAANGVQDGQDQKAPMRTGNDALDEVHQISKTAFPLLVMSLETIVDQLGQRFRSSPEEEIYRLVCMLLQDALTQYSARVVNIDDPLHLNPETTRHLIRLSQNFGNVSARAEYEEDFIKSKPTLPEYCQRLLRWRDRYENYLDSRPRIQTLDAASHYLIEYPYSKYDEVEIPGQYTEERDNNQAFVKLQKFGPKYENCRTQSYCFRRFTMVGHDNSKTSFAVQIPSARHCRREERVFQMLRMLNGVLGRKKETHKRHLHFHVPIAVPCHPSMRLLQNDASYITMGDIYEQFCNEAGINREDAHFLIPDKMRATLLQYKQANGGQQAQAHYRVTLRKELLDETRSKLVPEDVISRYFRRAINGPTELWRFRKEFTQQIAATCFLTFVLALSSRTPARFHISRASGQVALSEVLPGIPTGAPQPVIASPEAVPFRLTPNMQHFIGPVGTEGLLVASIMAMGRCLSEPEYQLEEQLSLFGRDEVLTWLHQQKRPTAHDATFRTFVYTFCKDFVRRVETLACKREREEAQNTQNLQGGNVQPIYKTVTNLVLNATNPVNIASMNDMFMPWF</sequence>
<dbReference type="SUPFAM" id="SSF48371">
    <property type="entry name" value="ARM repeat"/>
    <property type="match status" value="3"/>
</dbReference>
<dbReference type="GO" id="GO:0006281">
    <property type="term" value="P:DNA repair"/>
    <property type="evidence" value="ECO:0007669"/>
    <property type="project" value="TreeGrafter"/>
</dbReference>
<accession>A0A9P3L8M9</accession>
<dbReference type="InterPro" id="IPR011990">
    <property type="entry name" value="TPR-like_helical_dom_sf"/>
</dbReference>
<feature type="repeat" description="TPR" evidence="2">
    <location>
        <begin position="2829"/>
        <end position="2862"/>
    </location>
</feature>
<dbReference type="InterPro" id="IPR011009">
    <property type="entry name" value="Kinase-like_dom_sf"/>
</dbReference>
<dbReference type="Gene3D" id="1.10.1070.11">
    <property type="entry name" value="Phosphatidylinositol 3-/4-kinase, catalytic domain"/>
    <property type="match status" value="1"/>
</dbReference>
<dbReference type="EMBL" id="BPQB01000001">
    <property type="protein sequence ID" value="GJE84852.1"/>
    <property type="molecule type" value="Genomic_DNA"/>
</dbReference>
<dbReference type="SUPFAM" id="SSF56112">
    <property type="entry name" value="Protein kinase-like (PK-like)"/>
    <property type="match status" value="1"/>
</dbReference>
<dbReference type="InterPro" id="IPR000403">
    <property type="entry name" value="PI3/4_kinase_cat_dom"/>
</dbReference>
<evidence type="ECO:0000256" key="2">
    <source>
        <dbReference type="PROSITE-ProRule" id="PRU00339"/>
    </source>
</evidence>
<dbReference type="GO" id="GO:0006355">
    <property type="term" value="P:regulation of DNA-templated transcription"/>
    <property type="evidence" value="ECO:0007669"/>
    <property type="project" value="TreeGrafter"/>
</dbReference>
<keyword evidence="6" id="KW-0808">Transferase</keyword>
<dbReference type="InterPro" id="IPR019734">
    <property type="entry name" value="TPR_rpt"/>
</dbReference>
<dbReference type="GO" id="GO:0000124">
    <property type="term" value="C:SAGA complex"/>
    <property type="evidence" value="ECO:0007669"/>
    <property type="project" value="TreeGrafter"/>
</dbReference>
<dbReference type="PANTHER" id="PTHR11139">
    <property type="entry name" value="ATAXIA TELANGIECTASIA MUTATED ATM -RELATED"/>
    <property type="match status" value="1"/>
</dbReference>
<dbReference type="Pfam" id="PF20175">
    <property type="entry name" value="Tra1_central"/>
    <property type="match status" value="1"/>
</dbReference>
<comment type="caution">
    <text evidence="6">The sequence shown here is derived from an EMBL/GenBank/DDBJ whole genome shotgun (WGS) entry which is preliminary data.</text>
</comment>
<dbReference type="Pfam" id="PF02259">
    <property type="entry name" value="FAT"/>
    <property type="match status" value="1"/>
</dbReference>
<dbReference type="InterPro" id="IPR046807">
    <property type="entry name" value="Tra1_central"/>
</dbReference>
<feature type="domain" description="PI3K/PI4K catalytic" evidence="4">
    <location>
        <begin position="3234"/>
        <end position="3564"/>
    </location>
</feature>
<dbReference type="InterPro" id="IPR046805">
    <property type="entry name" value="Tra1_ring"/>
</dbReference>
<dbReference type="GO" id="GO:0004672">
    <property type="term" value="F:protein kinase activity"/>
    <property type="evidence" value="ECO:0007669"/>
    <property type="project" value="UniProtKB-ARBA"/>
</dbReference>
<dbReference type="PROSITE" id="PS50005">
    <property type="entry name" value="TPR"/>
    <property type="match status" value="1"/>
</dbReference>
<evidence type="ECO:0000259" key="4">
    <source>
        <dbReference type="PROSITE" id="PS50290"/>
    </source>
</evidence>
<keyword evidence="6" id="KW-0418">Kinase</keyword>
<reference evidence="6 7" key="1">
    <citation type="submission" date="2021-08" db="EMBL/GenBank/DDBJ databases">
        <title>Draft Genome Sequence of Phanerochaete sordida strain YK-624.</title>
        <authorList>
            <person name="Mori T."/>
            <person name="Dohra H."/>
            <person name="Suzuki T."/>
            <person name="Kawagishi H."/>
            <person name="Hirai H."/>
        </authorList>
    </citation>
    <scope>NUCLEOTIDE SEQUENCE [LARGE SCALE GENOMIC DNA]</scope>
    <source>
        <strain evidence="6 7">YK-624</strain>
    </source>
</reference>
<dbReference type="Pfam" id="PF20206">
    <property type="entry name" value="Tra1_ring"/>
    <property type="match status" value="2"/>
</dbReference>
<feature type="region of interest" description="Disordered" evidence="3">
    <location>
        <begin position="447"/>
        <end position="519"/>
    </location>
</feature>
<dbReference type="InterPro" id="IPR016024">
    <property type="entry name" value="ARM-type_fold"/>
</dbReference>
<dbReference type="InterPro" id="IPR050517">
    <property type="entry name" value="DDR_Repair_Kinase"/>
</dbReference>
<dbReference type="GO" id="GO:0035267">
    <property type="term" value="C:NuA4 histone acetyltransferase complex"/>
    <property type="evidence" value="ECO:0007669"/>
    <property type="project" value="TreeGrafter"/>
</dbReference>
<proteinExistence type="inferred from homology"/>
<evidence type="ECO:0000259" key="5">
    <source>
        <dbReference type="PROSITE" id="PS51189"/>
    </source>
</evidence>
<dbReference type="InterPro" id="IPR014009">
    <property type="entry name" value="PIK_FAT"/>
</dbReference>
<dbReference type="PROSITE" id="PS51189">
    <property type="entry name" value="FAT"/>
    <property type="match status" value="1"/>
</dbReference>
<evidence type="ECO:0000256" key="1">
    <source>
        <dbReference type="ARBA" id="ARBA00007234"/>
    </source>
</evidence>
<gene>
    <name evidence="6" type="ORF">PsYK624_009280</name>
</gene>
<dbReference type="Pfam" id="PF00454">
    <property type="entry name" value="PI3_PI4_kinase"/>
    <property type="match status" value="1"/>
</dbReference>
<dbReference type="Proteomes" id="UP000703269">
    <property type="component" value="Unassembled WGS sequence"/>
</dbReference>
<feature type="compositionally biased region" description="Polar residues" evidence="3">
    <location>
        <begin position="3000"/>
        <end position="3011"/>
    </location>
</feature>
<dbReference type="PANTHER" id="PTHR11139:SF1">
    <property type="entry name" value="TRANSFORMATION_TRANSCRIPTION DOMAIN-ASSOCIATED PROTEIN"/>
    <property type="match status" value="1"/>
</dbReference>
<dbReference type="OrthoDB" id="5570127at2759"/>
<dbReference type="Gene3D" id="1.25.40.10">
    <property type="entry name" value="Tetratricopeptide repeat domain"/>
    <property type="match status" value="1"/>
</dbReference>
<evidence type="ECO:0000256" key="3">
    <source>
        <dbReference type="SAM" id="MobiDB-lite"/>
    </source>
</evidence>
<dbReference type="SMART" id="SM00146">
    <property type="entry name" value="PI3Kc"/>
    <property type="match status" value="1"/>
</dbReference>
<feature type="compositionally biased region" description="Low complexity" evidence="3">
    <location>
        <begin position="3018"/>
        <end position="3034"/>
    </location>
</feature>
<dbReference type="InterPro" id="IPR003151">
    <property type="entry name" value="PIK-rel_kinase_FAT"/>
</dbReference>
<keyword evidence="2" id="KW-0802">TPR repeat</keyword>
<dbReference type="SUPFAM" id="SSF48452">
    <property type="entry name" value="TPR-like"/>
    <property type="match status" value="1"/>
</dbReference>
<evidence type="ECO:0000313" key="7">
    <source>
        <dbReference type="Proteomes" id="UP000703269"/>
    </source>
</evidence>
<feature type="domain" description="FAT" evidence="5">
    <location>
        <begin position="2430"/>
        <end position="2985"/>
    </location>
</feature>
<feature type="region of interest" description="Disordered" evidence="3">
    <location>
        <begin position="2998"/>
        <end position="3061"/>
    </location>
</feature>
<name>A0A9P3L8M9_9APHY</name>
<dbReference type="GO" id="GO:0005634">
    <property type="term" value="C:nucleus"/>
    <property type="evidence" value="ECO:0007669"/>
    <property type="project" value="TreeGrafter"/>
</dbReference>
<keyword evidence="7" id="KW-1185">Reference proteome</keyword>